<dbReference type="Proteomes" id="UP000256709">
    <property type="component" value="Unassembled WGS sequence"/>
</dbReference>
<proteinExistence type="predicted"/>
<dbReference type="AlphaFoldDB" id="A0A3E0VB64"/>
<evidence type="ECO:0000313" key="5">
    <source>
        <dbReference type="Proteomes" id="UP000256709"/>
    </source>
</evidence>
<evidence type="ECO:0000313" key="4">
    <source>
        <dbReference type="EMBL" id="RFA06981.1"/>
    </source>
</evidence>
<evidence type="ECO:0000256" key="1">
    <source>
        <dbReference type="ARBA" id="ARBA00022729"/>
    </source>
</evidence>
<evidence type="ECO:0000259" key="3">
    <source>
        <dbReference type="PROSITE" id="PS51109"/>
    </source>
</evidence>
<dbReference type="OrthoDB" id="6048299at2"/>
<organism evidence="4 5">
    <name type="scientific">Subtercola boreus</name>
    <dbReference type="NCBI Taxonomy" id="120213"/>
    <lineage>
        <taxon>Bacteria</taxon>
        <taxon>Bacillati</taxon>
        <taxon>Actinomycetota</taxon>
        <taxon>Actinomycetes</taxon>
        <taxon>Micrococcales</taxon>
        <taxon>Microbacteriaceae</taxon>
        <taxon>Subtercola</taxon>
    </lineage>
</organism>
<dbReference type="SMART" id="SM01208">
    <property type="entry name" value="G5"/>
    <property type="match status" value="1"/>
</dbReference>
<feature type="domain" description="G5" evidence="3">
    <location>
        <begin position="1"/>
        <end position="73"/>
    </location>
</feature>
<sequence>METAAGISFDATTTDDPDRPVGETAVVTAGSNGTKTSTWDVIFSDGVKTGRTLVSEVTTTAPVTEVTAVGSKQPEAPAAAPAPEAATAGSGCDPNYEGACVPIDSDVDCAGGSGNGPSYVRGPVTVVGDDIYGLDRDGDGVGCE</sequence>
<accession>A0A3E0VB64</accession>
<dbReference type="InterPro" id="IPR011098">
    <property type="entry name" value="G5_dom"/>
</dbReference>
<dbReference type="PROSITE" id="PS51109">
    <property type="entry name" value="G5"/>
    <property type="match status" value="1"/>
</dbReference>
<keyword evidence="1" id="KW-0732">Signal</keyword>
<feature type="compositionally biased region" description="Low complexity" evidence="2">
    <location>
        <begin position="68"/>
        <end position="86"/>
    </location>
</feature>
<comment type="caution">
    <text evidence="4">The sequence shown here is derived from an EMBL/GenBank/DDBJ whole genome shotgun (WGS) entry which is preliminary data.</text>
</comment>
<gene>
    <name evidence="4" type="ORF">B7R21_17695</name>
</gene>
<dbReference type="Pfam" id="PF07501">
    <property type="entry name" value="G5"/>
    <property type="match status" value="1"/>
</dbReference>
<dbReference type="EMBL" id="NBXA01000034">
    <property type="protein sequence ID" value="RFA06981.1"/>
    <property type="molecule type" value="Genomic_DNA"/>
</dbReference>
<name>A0A3E0VB64_9MICO</name>
<evidence type="ECO:0000256" key="2">
    <source>
        <dbReference type="SAM" id="MobiDB-lite"/>
    </source>
</evidence>
<protein>
    <recommendedName>
        <fullName evidence="3">G5 domain-containing protein</fullName>
    </recommendedName>
</protein>
<reference evidence="4 5" key="1">
    <citation type="submission" date="2017-04" db="EMBL/GenBank/DDBJ databases">
        <title>Comparative genome analysis of Subtercola boreus.</title>
        <authorList>
            <person name="Cho Y.-J."/>
            <person name="Cho A."/>
            <person name="Kim O.-S."/>
            <person name="Lee J.-I."/>
        </authorList>
    </citation>
    <scope>NUCLEOTIDE SEQUENCE [LARGE SCALE GENOMIC DNA]</scope>
    <source>
        <strain evidence="4 5">P27444</strain>
    </source>
</reference>
<feature type="region of interest" description="Disordered" evidence="2">
    <location>
        <begin position="68"/>
        <end position="95"/>
    </location>
</feature>
<dbReference type="Gene3D" id="2.20.230.10">
    <property type="entry name" value="Resuscitation-promoting factor rpfb"/>
    <property type="match status" value="1"/>
</dbReference>
<feature type="region of interest" description="Disordered" evidence="2">
    <location>
        <begin position="1"/>
        <end position="22"/>
    </location>
</feature>